<feature type="compositionally biased region" description="Basic and acidic residues" evidence="1">
    <location>
        <begin position="85"/>
        <end position="94"/>
    </location>
</feature>
<comment type="caution">
    <text evidence="2">The sequence shown here is derived from an EMBL/GenBank/DDBJ whole genome shotgun (WGS) entry which is preliminary data.</text>
</comment>
<dbReference type="Proteomes" id="UP000673691">
    <property type="component" value="Unassembled WGS sequence"/>
</dbReference>
<organism evidence="2 3">
    <name type="scientific">Olpidium bornovanus</name>
    <dbReference type="NCBI Taxonomy" id="278681"/>
    <lineage>
        <taxon>Eukaryota</taxon>
        <taxon>Fungi</taxon>
        <taxon>Fungi incertae sedis</taxon>
        <taxon>Olpidiomycota</taxon>
        <taxon>Olpidiomycotina</taxon>
        <taxon>Olpidiomycetes</taxon>
        <taxon>Olpidiales</taxon>
        <taxon>Olpidiaceae</taxon>
        <taxon>Olpidium</taxon>
    </lineage>
</organism>
<keyword evidence="3" id="KW-1185">Reference proteome</keyword>
<feature type="non-terminal residue" evidence="2">
    <location>
        <position position="1"/>
    </location>
</feature>
<accession>A0A8H7ZYB8</accession>
<evidence type="ECO:0000256" key="1">
    <source>
        <dbReference type="SAM" id="MobiDB-lite"/>
    </source>
</evidence>
<reference evidence="2 3" key="1">
    <citation type="journal article" name="Sci. Rep.">
        <title>Genome-scale phylogenetic analyses confirm Olpidium as the closest living zoosporic fungus to the non-flagellated, terrestrial fungi.</title>
        <authorList>
            <person name="Chang Y."/>
            <person name="Rochon D."/>
            <person name="Sekimoto S."/>
            <person name="Wang Y."/>
            <person name="Chovatia M."/>
            <person name="Sandor L."/>
            <person name="Salamov A."/>
            <person name="Grigoriev I.V."/>
            <person name="Stajich J.E."/>
            <person name="Spatafora J.W."/>
        </authorList>
    </citation>
    <scope>NUCLEOTIDE SEQUENCE [LARGE SCALE GENOMIC DNA]</scope>
    <source>
        <strain evidence="2">S191</strain>
    </source>
</reference>
<dbReference type="AlphaFoldDB" id="A0A8H7ZYB8"/>
<gene>
    <name evidence="2" type="ORF">BJ554DRAFT_6079</name>
</gene>
<feature type="compositionally biased region" description="Basic residues" evidence="1">
    <location>
        <begin position="1"/>
        <end position="14"/>
    </location>
</feature>
<evidence type="ECO:0000313" key="3">
    <source>
        <dbReference type="Proteomes" id="UP000673691"/>
    </source>
</evidence>
<dbReference type="EMBL" id="JAEFCI010003284">
    <property type="protein sequence ID" value="KAG5461684.1"/>
    <property type="molecule type" value="Genomic_DNA"/>
</dbReference>
<protein>
    <submittedName>
        <fullName evidence="2">Uncharacterized protein</fullName>
    </submittedName>
</protein>
<feature type="compositionally biased region" description="Basic and acidic residues" evidence="1">
    <location>
        <begin position="15"/>
        <end position="31"/>
    </location>
</feature>
<sequence>RNKKRKKDKKKKGNKVRERERKRAEDTEKESRRRRTCPRSATLCRQTPPLPLRPPSAPPPPCPAPCQKKAKKIKKTGRNFSGRAVGRDRHPFERRSRRTSMPTVGCCGVKAVSVGISGRSRGGSHGA</sequence>
<name>A0A8H7ZYB8_9FUNG</name>
<feature type="compositionally biased region" description="Pro residues" evidence="1">
    <location>
        <begin position="48"/>
        <end position="64"/>
    </location>
</feature>
<feature type="region of interest" description="Disordered" evidence="1">
    <location>
        <begin position="1"/>
        <end position="104"/>
    </location>
</feature>
<proteinExistence type="predicted"/>
<feature type="compositionally biased region" description="Basic residues" evidence="1">
    <location>
        <begin position="68"/>
        <end position="77"/>
    </location>
</feature>
<evidence type="ECO:0000313" key="2">
    <source>
        <dbReference type="EMBL" id="KAG5461684.1"/>
    </source>
</evidence>